<protein>
    <submittedName>
        <fullName evidence="1">Uncharacterized protein</fullName>
    </submittedName>
</protein>
<dbReference type="Proteomes" id="UP001352852">
    <property type="component" value="Unassembled WGS sequence"/>
</dbReference>
<sequence length="93" mass="10150">MVNYGLFDAFTLKGKCRRDCWLSRKKTKIQSSSGKTCSYHQQPGSELYCTQPVGDGTLCGLFGDGVPPAQSQCGNTSLPVWVQKGFGKCLKSH</sequence>
<dbReference type="EMBL" id="JAHUTJ010042315">
    <property type="protein sequence ID" value="MED6280960.1"/>
    <property type="molecule type" value="Genomic_DNA"/>
</dbReference>
<comment type="caution">
    <text evidence="1">The sequence shown here is derived from an EMBL/GenBank/DDBJ whole genome shotgun (WGS) entry which is preliminary data.</text>
</comment>
<keyword evidence="2" id="KW-1185">Reference proteome</keyword>
<name>A0ABU7E2K1_9TELE</name>
<reference evidence="1 2" key="1">
    <citation type="submission" date="2021-06" db="EMBL/GenBank/DDBJ databases">
        <authorList>
            <person name="Palmer J.M."/>
        </authorList>
    </citation>
    <scope>NUCLEOTIDE SEQUENCE [LARGE SCALE GENOMIC DNA]</scope>
    <source>
        <strain evidence="1 2">CL_MEX2019</strain>
        <tissue evidence="1">Muscle</tissue>
    </source>
</reference>
<organism evidence="1 2">
    <name type="scientific">Characodon lateralis</name>
    <dbReference type="NCBI Taxonomy" id="208331"/>
    <lineage>
        <taxon>Eukaryota</taxon>
        <taxon>Metazoa</taxon>
        <taxon>Chordata</taxon>
        <taxon>Craniata</taxon>
        <taxon>Vertebrata</taxon>
        <taxon>Euteleostomi</taxon>
        <taxon>Actinopterygii</taxon>
        <taxon>Neopterygii</taxon>
        <taxon>Teleostei</taxon>
        <taxon>Neoteleostei</taxon>
        <taxon>Acanthomorphata</taxon>
        <taxon>Ovalentaria</taxon>
        <taxon>Atherinomorphae</taxon>
        <taxon>Cyprinodontiformes</taxon>
        <taxon>Goodeidae</taxon>
        <taxon>Characodon</taxon>
    </lineage>
</organism>
<proteinExistence type="predicted"/>
<evidence type="ECO:0000313" key="2">
    <source>
        <dbReference type="Proteomes" id="UP001352852"/>
    </source>
</evidence>
<gene>
    <name evidence="1" type="ORF">CHARACLAT_016434</name>
</gene>
<evidence type="ECO:0000313" key="1">
    <source>
        <dbReference type="EMBL" id="MED6280960.1"/>
    </source>
</evidence>
<accession>A0ABU7E2K1</accession>